<evidence type="ECO:0000259" key="11">
    <source>
        <dbReference type="Pfam" id="PF01726"/>
    </source>
</evidence>
<dbReference type="EMBL" id="FQUL01000006">
    <property type="protein sequence ID" value="SHE46820.1"/>
    <property type="molecule type" value="Genomic_DNA"/>
</dbReference>
<dbReference type="AlphaFoldDB" id="A0A1M4TQM6"/>
<keyword evidence="9" id="KW-0742">SOS response</keyword>
<keyword evidence="4" id="KW-0378">Hydrolase</keyword>
<reference evidence="13" key="1">
    <citation type="submission" date="2016-11" db="EMBL/GenBank/DDBJ databases">
        <authorList>
            <person name="Varghese N."/>
            <person name="Submissions S."/>
        </authorList>
    </citation>
    <scope>NUCLEOTIDE SEQUENCE [LARGE SCALE GENOMIC DNA]</scope>
    <source>
        <strain evidence="13">DSM 19514</strain>
    </source>
</reference>
<dbReference type="InterPro" id="IPR011991">
    <property type="entry name" value="ArsR-like_HTH"/>
</dbReference>
<feature type="domain" description="LexA repressor DNA-binding" evidence="11">
    <location>
        <begin position="1"/>
        <end position="54"/>
    </location>
</feature>
<dbReference type="Gene3D" id="1.10.10.10">
    <property type="entry name" value="Winged helix-like DNA-binding domain superfamily/Winged helix DNA-binding domain"/>
    <property type="match status" value="1"/>
</dbReference>
<keyword evidence="13" id="KW-1185">Reference proteome</keyword>
<dbReference type="GO" id="GO:0045892">
    <property type="term" value="P:negative regulation of DNA-templated transcription"/>
    <property type="evidence" value="ECO:0007669"/>
    <property type="project" value="InterPro"/>
</dbReference>
<evidence type="ECO:0000313" key="12">
    <source>
        <dbReference type="EMBL" id="SHE46820.1"/>
    </source>
</evidence>
<dbReference type="Pfam" id="PF00717">
    <property type="entry name" value="Peptidase_S24"/>
    <property type="match status" value="1"/>
</dbReference>
<keyword evidence="5" id="KW-0805">Transcription regulation</keyword>
<dbReference type="Gene3D" id="2.10.109.10">
    <property type="entry name" value="Umud Fragment, subunit A"/>
    <property type="match status" value="1"/>
</dbReference>
<sequence>MDFIKKVVAEQGYPPSVREIADAIGFASPSTVQYHLRALEKAGQIVRDPTKPRALSITQSPDSLAPEKGDEPVLLVPLLGDVAAGVGVLAEEHFENTFAVPSDLIGSQSGKLFALKVRGDSMVDIGIFEDDVVVVGSQRTAKHGDIVVALINGGQDGTVKVYEDRDGVPKLRARNSTYSEERSTIYFSDERDGVIGKVLGLMRTY</sequence>
<dbReference type="GO" id="GO:0006260">
    <property type="term" value="P:DNA replication"/>
    <property type="evidence" value="ECO:0007669"/>
    <property type="project" value="UniProtKB-KW"/>
</dbReference>
<keyword evidence="7" id="KW-0804">Transcription</keyword>
<dbReference type="SUPFAM" id="SSF51306">
    <property type="entry name" value="LexA/Signal peptidase"/>
    <property type="match status" value="1"/>
</dbReference>
<dbReference type="InterPro" id="IPR050077">
    <property type="entry name" value="LexA_repressor"/>
</dbReference>
<dbReference type="InterPro" id="IPR036390">
    <property type="entry name" value="WH_DNA-bd_sf"/>
</dbReference>
<dbReference type="STRING" id="1121881.SAMN02745225_00701"/>
<dbReference type="CDD" id="cd06529">
    <property type="entry name" value="S24_LexA-like"/>
    <property type="match status" value="1"/>
</dbReference>
<dbReference type="InterPro" id="IPR039418">
    <property type="entry name" value="LexA-like"/>
</dbReference>
<protein>
    <submittedName>
        <fullName evidence="12">Repressor LexA</fullName>
    </submittedName>
</protein>
<evidence type="ECO:0000256" key="3">
    <source>
        <dbReference type="ARBA" id="ARBA00022763"/>
    </source>
</evidence>
<evidence type="ECO:0000259" key="10">
    <source>
        <dbReference type="Pfam" id="PF00717"/>
    </source>
</evidence>
<keyword evidence="3" id="KW-0227">DNA damage</keyword>
<feature type="domain" description="Peptidase S24/S26A/S26B/S26C" evidence="10">
    <location>
        <begin position="77"/>
        <end position="198"/>
    </location>
</feature>
<dbReference type="PANTHER" id="PTHR33516:SF2">
    <property type="entry name" value="LEXA REPRESSOR-RELATED"/>
    <property type="match status" value="1"/>
</dbReference>
<evidence type="ECO:0000256" key="2">
    <source>
        <dbReference type="ARBA" id="ARBA00022705"/>
    </source>
</evidence>
<dbReference type="SUPFAM" id="SSF46785">
    <property type="entry name" value="Winged helix' DNA-binding domain"/>
    <property type="match status" value="1"/>
</dbReference>
<dbReference type="InterPro" id="IPR006199">
    <property type="entry name" value="LexA_DNA-bd_dom"/>
</dbReference>
<evidence type="ECO:0000256" key="1">
    <source>
        <dbReference type="ARBA" id="ARBA00022491"/>
    </source>
</evidence>
<proteinExistence type="predicted"/>
<dbReference type="NCBIfam" id="TIGR00498">
    <property type="entry name" value="lexA"/>
    <property type="match status" value="1"/>
</dbReference>
<evidence type="ECO:0000313" key="13">
    <source>
        <dbReference type="Proteomes" id="UP000184295"/>
    </source>
</evidence>
<dbReference type="GO" id="GO:0003677">
    <property type="term" value="F:DNA binding"/>
    <property type="evidence" value="ECO:0007669"/>
    <property type="project" value="UniProtKB-KW"/>
</dbReference>
<dbReference type="Pfam" id="PF01726">
    <property type="entry name" value="LexA_DNA_bind"/>
    <property type="match status" value="1"/>
</dbReference>
<keyword evidence="6" id="KW-0238">DNA-binding</keyword>
<dbReference type="PANTHER" id="PTHR33516">
    <property type="entry name" value="LEXA REPRESSOR"/>
    <property type="match status" value="1"/>
</dbReference>
<dbReference type="GO" id="GO:0004252">
    <property type="term" value="F:serine-type endopeptidase activity"/>
    <property type="evidence" value="ECO:0007669"/>
    <property type="project" value="InterPro"/>
</dbReference>
<keyword evidence="8" id="KW-0234">DNA repair</keyword>
<dbReference type="InterPro" id="IPR036388">
    <property type="entry name" value="WH-like_DNA-bd_sf"/>
</dbReference>
<dbReference type="InterPro" id="IPR036286">
    <property type="entry name" value="LexA/Signal_pep-like_sf"/>
</dbReference>
<evidence type="ECO:0000256" key="5">
    <source>
        <dbReference type="ARBA" id="ARBA00023015"/>
    </source>
</evidence>
<dbReference type="GO" id="GO:0009432">
    <property type="term" value="P:SOS response"/>
    <property type="evidence" value="ECO:0007669"/>
    <property type="project" value="UniProtKB-KW"/>
</dbReference>
<name>A0A1M4TQM6_9ACTN</name>
<evidence type="ECO:0000256" key="4">
    <source>
        <dbReference type="ARBA" id="ARBA00022801"/>
    </source>
</evidence>
<evidence type="ECO:0000256" key="6">
    <source>
        <dbReference type="ARBA" id="ARBA00023125"/>
    </source>
</evidence>
<dbReference type="InterPro" id="IPR006200">
    <property type="entry name" value="LexA"/>
</dbReference>
<dbReference type="GO" id="GO:0006281">
    <property type="term" value="P:DNA repair"/>
    <property type="evidence" value="ECO:0007669"/>
    <property type="project" value="UniProtKB-KW"/>
</dbReference>
<evidence type="ECO:0000256" key="9">
    <source>
        <dbReference type="ARBA" id="ARBA00023236"/>
    </source>
</evidence>
<evidence type="ECO:0000256" key="7">
    <source>
        <dbReference type="ARBA" id="ARBA00023163"/>
    </source>
</evidence>
<dbReference type="CDD" id="cd00090">
    <property type="entry name" value="HTH_ARSR"/>
    <property type="match status" value="1"/>
</dbReference>
<gene>
    <name evidence="12" type="ORF">SAMN02745225_00701</name>
</gene>
<organism evidence="12 13">
    <name type="scientific">Ferrithrix thermotolerans DSM 19514</name>
    <dbReference type="NCBI Taxonomy" id="1121881"/>
    <lineage>
        <taxon>Bacteria</taxon>
        <taxon>Bacillati</taxon>
        <taxon>Actinomycetota</taxon>
        <taxon>Acidimicrobiia</taxon>
        <taxon>Acidimicrobiales</taxon>
        <taxon>Acidimicrobiaceae</taxon>
        <taxon>Ferrithrix</taxon>
    </lineage>
</organism>
<accession>A0A1M4TQM6</accession>
<keyword evidence="2" id="KW-0235">DNA replication</keyword>
<keyword evidence="1" id="KW-0678">Repressor</keyword>
<evidence type="ECO:0000256" key="8">
    <source>
        <dbReference type="ARBA" id="ARBA00023204"/>
    </source>
</evidence>
<dbReference type="GO" id="GO:0006508">
    <property type="term" value="P:proteolysis"/>
    <property type="evidence" value="ECO:0007669"/>
    <property type="project" value="InterPro"/>
</dbReference>
<dbReference type="Proteomes" id="UP000184295">
    <property type="component" value="Unassembled WGS sequence"/>
</dbReference>
<dbReference type="InterPro" id="IPR015927">
    <property type="entry name" value="Peptidase_S24_S26A/B/C"/>
</dbReference>